<sequence length="153" mass="17827">MDETEKRSLLKDEYFNIQSKISDFDSKALTIKTWSISFSLAAMVAAFSYRAPLALLLGSISAIVFWILEAYWKTFQYAFYKRGWQIEDFFEGKNADIIPLQIGKSFSKNLSSNSTRRFFRVLFWRHVLLPHIFIFIIGLVIYFINPESLTTAP</sequence>
<keyword evidence="1" id="KW-0812">Transmembrane</keyword>
<gene>
    <name evidence="2" type="ORF">N1F79_01985</name>
</gene>
<evidence type="ECO:0008006" key="4">
    <source>
        <dbReference type="Google" id="ProtNLM"/>
    </source>
</evidence>
<name>A0ABU7XNB1_9FLAO</name>
<keyword evidence="1" id="KW-0472">Membrane</keyword>
<proteinExistence type="predicted"/>
<evidence type="ECO:0000313" key="2">
    <source>
        <dbReference type="EMBL" id="MEF3831886.1"/>
    </source>
</evidence>
<organism evidence="2 3">
    <name type="scientific">Flavivirga spongiicola</name>
    <dbReference type="NCBI Taxonomy" id="421621"/>
    <lineage>
        <taxon>Bacteria</taxon>
        <taxon>Pseudomonadati</taxon>
        <taxon>Bacteroidota</taxon>
        <taxon>Flavobacteriia</taxon>
        <taxon>Flavobacteriales</taxon>
        <taxon>Flavobacteriaceae</taxon>
        <taxon>Flavivirga</taxon>
    </lineage>
</organism>
<protein>
    <recommendedName>
        <fullName evidence="4">DUF2062 domain-containing protein</fullName>
    </recommendedName>
</protein>
<accession>A0ABU7XNB1</accession>
<reference evidence="2 3" key="1">
    <citation type="submission" date="2022-09" db="EMBL/GenBank/DDBJ databases">
        <title>Genome sequencing of Flavivirga sp. MEBiC05379.</title>
        <authorList>
            <person name="Oh H.-M."/>
            <person name="Kwon K.K."/>
            <person name="Park M.J."/>
            <person name="Yang S.-H."/>
        </authorList>
    </citation>
    <scope>NUCLEOTIDE SEQUENCE [LARGE SCALE GENOMIC DNA]</scope>
    <source>
        <strain evidence="2 3">MEBiC05379</strain>
    </source>
</reference>
<feature type="transmembrane region" description="Helical" evidence="1">
    <location>
        <begin position="122"/>
        <end position="144"/>
    </location>
</feature>
<evidence type="ECO:0000256" key="1">
    <source>
        <dbReference type="SAM" id="Phobius"/>
    </source>
</evidence>
<keyword evidence="3" id="KW-1185">Reference proteome</keyword>
<keyword evidence="1" id="KW-1133">Transmembrane helix</keyword>
<dbReference type="RefSeq" id="WP_303308884.1">
    <property type="nucleotide sequence ID" value="NZ_JAODOP010000001.1"/>
</dbReference>
<dbReference type="Proteomes" id="UP001337305">
    <property type="component" value="Unassembled WGS sequence"/>
</dbReference>
<dbReference type="EMBL" id="JAODOP010000001">
    <property type="protein sequence ID" value="MEF3831886.1"/>
    <property type="molecule type" value="Genomic_DNA"/>
</dbReference>
<comment type="caution">
    <text evidence="2">The sequence shown here is derived from an EMBL/GenBank/DDBJ whole genome shotgun (WGS) entry which is preliminary data.</text>
</comment>
<evidence type="ECO:0000313" key="3">
    <source>
        <dbReference type="Proteomes" id="UP001337305"/>
    </source>
</evidence>
<feature type="transmembrane region" description="Helical" evidence="1">
    <location>
        <begin position="53"/>
        <end position="72"/>
    </location>
</feature>